<feature type="transmembrane region" description="Helical" evidence="6">
    <location>
        <begin position="161"/>
        <end position="183"/>
    </location>
</feature>
<feature type="transmembrane region" description="Helical" evidence="6">
    <location>
        <begin position="301"/>
        <end position="319"/>
    </location>
</feature>
<feature type="transmembrane region" description="Helical" evidence="6">
    <location>
        <begin position="412"/>
        <end position="432"/>
    </location>
</feature>
<dbReference type="Proteomes" id="UP000584867">
    <property type="component" value="Unassembled WGS sequence"/>
</dbReference>
<evidence type="ECO:0000256" key="1">
    <source>
        <dbReference type="ARBA" id="ARBA00004429"/>
    </source>
</evidence>
<keyword evidence="4 6" id="KW-1133">Transmembrane helix</keyword>
<feature type="transmembrane region" description="Helical" evidence="6">
    <location>
        <begin position="438"/>
        <end position="459"/>
    </location>
</feature>
<dbReference type="InterPro" id="IPR050375">
    <property type="entry name" value="MFS_TsgA-like"/>
</dbReference>
<dbReference type="GO" id="GO:0022857">
    <property type="term" value="F:transmembrane transporter activity"/>
    <property type="evidence" value="ECO:0007669"/>
    <property type="project" value="InterPro"/>
</dbReference>
<feature type="transmembrane region" description="Helical" evidence="6">
    <location>
        <begin position="378"/>
        <end position="400"/>
    </location>
</feature>
<gene>
    <name evidence="7" type="ORF">HDF15_001078</name>
</gene>
<evidence type="ECO:0000313" key="7">
    <source>
        <dbReference type="EMBL" id="MBB5062741.1"/>
    </source>
</evidence>
<comment type="caution">
    <text evidence="7">The sequence shown here is derived from an EMBL/GenBank/DDBJ whole genome shotgun (WGS) entry which is preliminary data.</text>
</comment>
<feature type="transmembrane region" description="Helical" evidence="6">
    <location>
        <begin position="331"/>
        <end position="358"/>
    </location>
</feature>
<dbReference type="RefSeq" id="WP_184253410.1">
    <property type="nucleotide sequence ID" value="NZ_JACHIO010000004.1"/>
</dbReference>
<feature type="transmembrane region" description="Helical" evidence="6">
    <location>
        <begin position="209"/>
        <end position="228"/>
    </location>
</feature>
<sequence>MAVPVRNISAPGYGDDQPIKTDMRAMSVATSLFFMVGFLTCLNDIIIPHLKSIFALGYGEAMSVQLAFFTSYFVFSYPGGALVDKFGYKKTMVVGLLVMACGAVGFIPAAHFALFPIFLAALIILAAGMTIVQVAVNPYVTVIGPVGTASSRLNLAQAFNSFGTFIAPLFGSVLILGNAPAMITPDRLRSMTEVARQAYRASQASTVRLPYIGIALTLVLLALALAAIKLKTTTGVSQHTQDFRPGAFAEALSRPDSIWHHPWLLFGAVGIFVYVGAEVAIGSLLVNYMGLPQIAGLRESTAAYFLMVYWGGAMVGRFIGSAVLQKVKTGIVLGAAGLCALLLIVISIKTTYTSGLWIQTIDLPHLHRTLYIPKSVPMFSMLAIGFCNSIMFPSIFTLGIQDLGPLTSKGSSLLIAAIVGGALIPKATGILADHSGLHPAFIIPAICYVYIACFGLAAIRRPVASNGLLVDPT</sequence>
<feature type="transmembrane region" description="Helical" evidence="6">
    <location>
        <begin position="263"/>
        <end position="289"/>
    </location>
</feature>
<keyword evidence="2" id="KW-1003">Cell membrane</keyword>
<evidence type="ECO:0000256" key="5">
    <source>
        <dbReference type="ARBA" id="ARBA00023136"/>
    </source>
</evidence>
<dbReference type="InterPro" id="IPR011701">
    <property type="entry name" value="MFS"/>
</dbReference>
<evidence type="ECO:0000313" key="8">
    <source>
        <dbReference type="Proteomes" id="UP000584867"/>
    </source>
</evidence>
<dbReference type="Gene3D" id="1.20.1250.20">
    <property type="entry name" value="MFS general substrate transporter like domains"/>
    <property type="match status" value="2"/>
</dbReference>
<keyword evidence="3 6" id="KW-0812">Transmembrane</keyword>
<dbReference type="InterPro" id="IPR036259">
    <property type="entry name" value="MFS_trans_sf"/>
</dbReference>
<evidence type="ECO:0000256" key="2">
    <source>
        <dbReference type="ARBA" id="ARBA00022475"/>
    </source>
</evidence>
<name>A0A7W7ZP61_9BACT</name>
<dbReference type="SUPFAM" id="SSF103473">
    <property type="entry name" value="MFS general substrate transporter"/>
    <property type="match status" value="1"/>
</dbReference>
<reference evidence="7 8" key="1">
    <citation type="submission" date="2020-08" db="EMBL/GenBank/DDBJ databases">
        <title>Genomic Encyclopedia of Type Strains, Phase IV (KMG-V): Genome sequencing to study the core and pangenomes of soil and plant-associated prokaryotes.</title>
        <authorList>
            <person name="Whitman W."/>
        </authorList>
    </citation>
    <scope>NUCLEOTIDE SEQUENCE [LARGE SCALE GENOMIC DNA]</scope>
    <source>
        <strain evidence="7 8">X5P3</strain>
    </source>
</reference>
<dbReference type="GO" id="GO:0005886">
    <property type="term" value="C:plasma membrane"/>
    <property type="evidence" value="ECO:0007669"/>
    <property type="project" value="UniProtKB-SubCell"/>
</dbReference>
<dbReference type="CDD" id="cd17394">
    <property type="entry name" value="MFS_FucP_like"/>
    <property type="match status" value="1"/>
</dbReference>
<feature type="transmembrane region" description="Helical" evidence="6">
    <location>
        <begin position="113"/>
        <end position="140"/>
    </location>
</feature>
<protein>
    <submittedName>
        <fullName evidence="7">FHS family L-fucose permease-like MFS transporter</fullName>
    </submittedName>
</protein>
<accession>A0A7W7ZP61</accession>
<keyword evidence="5 6" id="KW-0472">Membrane</keyword>
<dbReference type="EMBL" id="JACHIO010000004">
    <property type="protein sequence ID" value="MBB5062741.1"/>
    <property type="molecule type" value="Genomic_DNA"/>
</dbReference>
<evidence type="ECO:0000256" key="3">
    <source>
        <dbReference type="ARBA" id="ARBA00022692"/>
    </source>
</evidence>
<feature type="transmembrane region" description="Helical" evidence="6">
    <location>
        <begin position="53"/>
        <end position="75"/>
    </location>
</feature>
<dbReference type="Pfam" id="PF07690">
    <property type="entry name" value="MFS_1"/>
    <property type="match status" value="1"/>
</dbReference>
<feature type="transmembrane region" description="Helical" evidence="6">
    <location>
        <begin position="28"/>
        <end position="47"/>
    </location>
</feature>
<comment type="subcellular location">
    <subcellularLocation>
        <location evidence="1">Cell inner membrane</location>
        <topology evidence="1">Multi-pass membrane protein</topology>
    </subcellularLocation>
</comment>
<proteinExistence type="predicted"/>
<organism evidence="7 8">
    <name type="scientific">Granulicella mallensis</name>
    <dbReference type="NCBI Taxonomy" id="940614"/>
    <lineage>
        <taxon>Bacteria</taxon>
        <taxon>Pseudomonadati</taxon>
        <taxon>Acidobacteriota</taxon>
        <taxon>Terriglobia</taxon>
        <taxon>Terriglobales</taxon>
        <taxon>Acidobacteriaceae</taxon>
        <taxon>Granulicella</taxon>
    </lineage>
</organism>
<feature type="transmembrane region" description="Helical" evidence="6">
    <location>
        <begin position="87"/>
        <end position="107"/>
    </location>
</feature>
<evidence type="ECO:0000256" key="6">
    <source>
        <dbReference type="SAM" id="Phobius"/>
    </source>
</evidence>
<dbReference type="AlphaFoldDB" id="A0A7W7ZP61"/>
<evidence type="ECO:0000256" key="4">
    <source>
        <dbReference type="ARBA" id="ARBA00022989"/>
    </source>
</evidence>
<dbReference type="PANTHER" id="PTHR43702:SF3">
    <property type="entry name" value="PROTEIN TSGA"/>
    <property type="match status" value="1"/>
</dbReference>
<dbReference type="PANTHER" id="PTHR43702">
    <property type="entry name" value="L-FUCOSE-PROTON SYMPORTER"/>
    <property type="match status" value="1"/>
</dbReference>